<feature type="region of interest" description="Disordered" evidence="1">
    <location>
        <begin position="641"/>
        <end position="671"/>
    </location>
</feature>
<organism evidence="2 3">
    <name type="scientific">Letharia columbiana</name>
    <dbReference type="NCBI Taxonomy" id="112416"/>
    <lineage>
        <taxon>Eukaryota</taxon>
        <taxon>Fungi</taxon>
        <taxon>Dikarya</taxon>
        <taxon>Ascomycota</taxon>
        <taxon>Pezizomycotina</taxon>
        <taxon>Lecanoromycetes</taxon>
        <taxon>OSLEUM clade</taxon>
        <taxon>Lecanoromycetidae</taxon>
        <taxon>Lecanorales</taxon>
        <taxon>Lecanorineae</taxon>
        <taxon>Parmeliaceae</taxon>
        <taxon>Letharia</taxon>
    </lineage>
</organism>
<feature type="region of interest" description="Disordered" evidence="1">
    <location>
        <begin position="475"/>
        <end position="520"/>
    </location>
</feature>
<comment type="caution">
    <text evidence="2">The sequence shown here is derived from an EMBL/GenBank/DDBJ whole genome shotgun (WGS) entry which is preliminary data.</text>
</comment>
<accession>A0A8H6FPA8</accession>
<feature type="region of interest" description="Disordered" evidence="1">
    <location>
        <begin position="189"/>
        <end position="217"/>
    </location>
</feature>
<feature type="compositionally biased region" description="Polar residues" evidence="1">
    <location>
        <begin position="489"/>
        <end position="520"/>
    </location>
</feature>
<dbReference type="GeneID" id="59291260"/>
<proteinExistence type="predicted"/>
<dbReference type="Gene3D" id="3.30.160.60">
    <property type="entry name" value="Classic Zinc Finger"/>
    <property type="match status" value="1"/>
</dbReference>
<dbReference type="OrthoDB" id="5372840at2759"/>
<keyword evidence="3" id="KW-1185">Reference proteome</keyword>
<sequence length="671" mass="72843">MDESHLIAVPPSPRVCSLIQTGSGSKSESSATSFILILSSQVSDVTSTAADVAFAVLALEKAQGEEGASERIRPLGILGIVSNHLVKELVEFIFVPTNVTWDWLAAYPHAKVLPQAPPPANDPRRSANADTTSNYPTSSHRKAVNCPETHSLPTTINFVHQYLNVPLHLDKESLEIIKNHLETMLPEISHNPEDENESQEHTPHSSKPEPSLSPRSKIAEPAEVWQSEYNETLEFRGLKAFNDGSEPGVSSANHGYVGMGLCAVESWDYDIEEMERYDYNTVPGYGALSPGPMDYQTDQGDGSMNVSHASLESTTRSTPYQQGIKRPTKPFKEIGAQFELGSPTDLGMSTNCMSIPLPRVVVSSVDNESMGGGKKSGVPQLYGNTLSTATPFDAKWNLGQSLHMSVASSGSNSQLPDVKWNIPNNYEIATQDRQPPDTVLGCIEPQLGTLAVESVNAFHADADSTTANVAAVSNTDESFGVKRRPLPRNPSTLQIPTKTPPGSQHWQSPSGSTLPHSTFQNSIQTPMYPTPPSSFRGIAEYHQLDNIYGGDDPTSTPATPLCVTPTELSPSVSPSPSYLSDADDGVTCCSICPYRIFTGTPVAQKNSLQRHMRDNHDGKPRLECLVRGCTVSFAPGRKDNLKKHIRATHPDYPLPATSTKRKRKADSDFES</sequence>
<feature type="compositionally biased region" description="Polar residues" evidence="1">
    <location>
        <begin position="128"/>
        <end position="138"/>
    </location>
</feature>
<name>A0A8H6FPA8_9LECA</name>
<feature type="region of interest" description="Disordered" evidence="1">
    <location>
        <begin position="115"/>
        <end position="148"/>
    </location>
</feature>
<dbReference type="AlphaFoldDB" id="A0A8H6FPA8"/>
<dbReference type="RefSeq" id="XP_037161655.1">
    <property type="nucleotide sequence ID" value="XM_037311499.1"/>
</dbReference>
<protein>
    <recommendedName>
        <fullName evidence="4">C2H2-type domain-containing protein</fullName>
    </recommendedName>
</protein>
<gene>
    <name evidence="2" type="ORF">HO173_009609</name>
</gene>
<feature type="compositionally biased region" description="Basic and acidic residues" evidence="1">
    <location>
        <begin position="190"/>
        <end position="207"/>
    </location>
</feature>
<evidence type="ECO:0008006" key="4">
    <source>
        <dbReference type="Google" id="ProtNLM"/>
    </source>
</evidence>
<evidence type="ECO:0000256" key="1">
    <source>
        <dbReference type="SAM" id="MobiDB-lite"/>
    </source>
</evidence>
<dbReference type="EMBL" id="JACCJC010000050">
    <property type="protein sequence ID" value="KAF6232226.1"/>
    <property type="molecule type" value="Genomic_DNA"/>
</dbReference>
<evidence type="ECO:0000313" key="2">
    <source>
        <dbReference type="EMBL" id="KAF6232226.1"/>
    </source>
</evidence>
<reference evidence="2 3" key="1">
    <citation type="journal article" date="2020" name="Genomics">
        <title>Complete, high-quality genomes from long-read metagenomic sequencing of two wolf lichen thalli reveals enigmatic genome architecture.</title>
        <authorList>
            <person name="McKenzie S.K."/>
            <person name="Walston R.F."/>
            <person name="Allen J.L."/>
        </authorList>
    </citation>
    <scope>NUCLEOTIDE SEQUENCE [LARGE SCALE GENOMIC DNA]</scope>
    <source>
        <strain evidence="2">WasteWater2</strain>
    </source>
</reference>
<dbReference type="Proteomes" id="UP000578531">
    <property type="component" value="Unassembled WGS sequence"/>
</dbReference>
<evidence type="ECO:0000313" key="3">
    <source>
        <dbReference type="Proteomes" id="UP000578531"/>
    </source>
</evidence>